<evidence type="ECO:0000256" key="1">
    <source>
        <dbReference type="ARBA" id="ARBA00001936"/>
    </source>
</evidence>
<proteinExistence type="predicted"/>
<organism evidence="8 9">
    <name type="scientific">Cutaneotrichosporon oleaginosum</name>
    <dbReference type="NCBI Taxonomy" id="879819"/>
    <lineage>
        <taxon>Eukaryota</taxon>
        <taxon>Fungi</taxon>
        <taxon>Dikarya</taxon>
        <taxon>Basidiomycota</taxon>
        <taxon>Agaricomycotina</taxon>
        <taxon>Tremellomycetes</taxon>
        <taxon>Trichosporonales</taxon>
        <taxon>Trichosporonaceae</taxon>
        <taxon>Cutaneotrichosporon</taxon>
    </lineage>
</organism>
<reference evidence="8 9" key="1">
    <citation type="submission" date="2015-03" db="EMBL/GenBank/DDBJ databases">
        <title>Genomics and transcriptomics of the oil-accumulating basidiomycete yeast T. oleaginosus allow insights into substrate utilization and the diverse evolutionary trajectories of mating systems in fungi.</title>
        <authorList>
            <consortium name="DOE Joint Genome Institute"/>
            <person name="Kourist R."/>
            <person name="Kracht O."/>
            <person name="Bracharz F."/>
            <person name="Lipzen A."/>
            <person name="Nolan M."/>
            <person name="Ohm R."/>
            <person name="Grigoriev I."/>
            <person name="Sun S."/>
            <person name="Heitman J."/>
            <person name="Bruck T."/>
            <person name="Nowrousian M."/>
        </authorList>
    </citation>
    <scope>NUCLEOTIDE SEQUENCE [LARGE SCALE GENOMIC DNA]</scope>
    <source>
        <strain evidence="8 9">IBC0246</strain>
    </source>
</reference>
<dbReference type="CDD" id="cd03426">
    <property type="entry name" value="NUDIX_CoAse_Nudt7"/>
    <property type="match status" value="1"/>
</dbReference>
<dbReference type="InterPro" id="IPR015797">
    <property type="entry name" value="NUDIX_hydrolase-like_dom_sf"/>
</dbReference>
<evidence type="ECO:0000313" key="9">
    <source>
        <dbReference type="Proteomes" id="UP000053611"/>
    </source>
</evidence>
<evidence type="ECO:0000256" key="4">
    <source>
        <dbReference type="ARBA" id="ARBA00022801"/>
    </source>
</evidence>
<feature type="domain" description="Nudix hydrolase" evidence="7">
    <location>
        <begin position="86"/>
        <end position="244"/>
    </location>
</feature>
<dbReference type="PROSITE" id="PS51462">
    <property type="entry name" value="NUDIX"/>
    <property type="match status" value="1"/>
</dbReference>
<keyword evidence="3" id="KW-0479">Metal-binding</keyword>
<protein>
    <recommendedName>
        <fullName evidence="7">Nudix hydrolase domain-containing protein</fullName>
    </recommendedName>
</protein>
<dbReference type="EMBL" id="KQ087273">
    <property type="protein sequence ID" value="KLT39040.1"/>
    <property type="molecule type" value="Genomic_DNA"/>
</dbReference>
<dbReference type="AlphaFoldDB" id="A0A0J0XD77"/>
<keyword evidence="5" id="KW-0460">Magnesium</keyword>
<accession>A0A0J0XD77</accession>
<comment type="cofactor">
    <cofactor evidence="1">
        <name>Mn(2+)</name>
        <dbReference type="ChEBI" id="CHEBI:29035"/>
    </cofactor>
</comment>
<dbReference type="Gene3D" id="3.90.79.10">
    <property type="entry name" value="Nucleoside Triphosphate Pyrophosphohydrolase"/>
    <property type="match status" value="1"/>
</dbReference>
<dbReference type="PANTHER" id="PTHR12992">
    <property type="entry name" value="NUDIX HYDROLASE"/>
    <property type="match status" value="1"/>
</dbReference>
<dbReference type="InterPro" id="IPR000086">
    <property type="entry name" value="NUDIX_hydrolase_dom"/>
</dbReference>
<dbReference type="Proteomes" id="UP000053611">
    <property type="component" value="Unassembled WGS sequence"/>
</dbReference>
<keyword evidence="4" id="KW-0378">Hydrolase</keyword>
<evidence type="ECO:0000256" key="6">
    <source>
        <dbReference type="ARBA" id="ARBA00023211"/>
    </source>
</evidence>
<dbReference type="SUPFAM" id="SSF55811">
    <property type="entry name" value="Nudix"/>
    <property type="match status" value="1"/>
</dbReference>
<dbReference type="OrthoDB" id="206213at2759"/>
<evidence type="ECO:0000256" key="5">
    <source>
        <dbReference type="ARBA" id="ARBA00022842"/>
    </source>
</evidence>
<dbReference type="GO" id="GO:0015938">
    <property type="term" value="P:coenzyme A catabolic process"/>
    <property type="evidence" value="ECO:0007669"/>
    <property type="project" value="TreeGrafter"/>
</dbReference>
<sequence>MMRIRPALTRSVFSGIAPSRWGADAMPEHVPPAASLKPRANAGLTPPPLAFSRADLAAMRAKLNDAPTMPIADMPAHTCKFDKRPPRDAGVLIPLANIGGVAHVIMEVRAAGLRVHASEASFPGGKVEEGDASVVHTALRETEEELALPTTNVEVLGSLNPEYSLGNKSRVWPIIGFVHTSDAFDAATDAAISGNATTKPLPSLSLSTLRPDPGEVSGLIPLPLSAVADPARQAAHYFRLDGRRPYWKIRCGDLIHPPPDEPMPLEVWGLTGWFLARFAEQMGWSDRPPVSLPPTDD</sequence>
<evidence type="ECO:0000256" key="3">
    <source>
        <dbReference type="ARBA" id="ARBA00022723"/>
    </source>
</evidence>
<keyword evidence="9" id="KW-1185">Reference proteome</keyword>
<dbReference type="Pfam" id="PF00293">
    <property type="entry name" value="NUDIX"/>
    <property type="match status" value="1"/>
</dbReference>
<dbReference type="RefSeq" id="XP_018275531.1">
    <property type="nucleotide sequence ID" value="XM_018421017.1"/>
</dbReference>
<dbReference type="GO" id="GO:0010945">
    <property type="term" value="F:coenzyme A diphosphatase activity"/>
    <property type="evidence" value="ECO:0007669"/>
    <property type="project" value="InterPro"/>
</dbReference>
<evidence type="ECO:0000256" key="2">
    <source>
        <dbReference type="ARBA" id="ARBA00001946"/>
    </source>
</evidence>
<name>A0A0J0XD77_9TREE</name>
<dbReference type="GO" id="GO:0046872">
    <property type="term" value="F:metal ion binding"/>
    <property type="evidence" value="ECO:0007669"/>
    <property type="project" value="UniProtKB-KW"/>
</dbReference>
<dbReference type="InterPro" id="IPR045121">
    <property type="entry name" value="CoAse"/>
</dbReference>
<dbReference type="GeneID" id="28981620"/>
<dbReference type="STRING" id="879819.A0A0J0XD77"/>
<comment type="cofactor">
    <cofactor evidence="2">
        <name>Mg(2+)</name>
        <dbReference type="ChEBI" id="CHEBI:18420"/>
    </cofactor>
</comment>
<evidence type="ECO:0000313" key="8">
    <source>
        <dbReference type="EMBL" id="KLT39040.1"/>
    </source>
</evidence>
<dbReference type="PANTHER" id="PTHR12992:SF24">
    <property type="entry name" value="PEROXISOMAL COENZYME A DIPHOSPHATASE NUDT7"/>
    <property type="match status" value="1"/>
</dbReference>
<evidence type="ECO:0000259" key="7">
    <source>
        <dbReference type="PROSITE" id="PS51462"/>
    </source>
</evidence>
<gene>
    <name evidence="8" type="ORF">CC85DRAFT_266158</name>
</gene>
<keyword evidence="6" id="KW-0464">Manganese</keyword>